<comment type="caution">
    <text evidence="11">The sequence shown here is derived from an EMBL/GenBank/DDBJ whole genome shotgun (WGS) entry which is preliminary data.</text>
</comment>
<dbReference type="Pfam" id="PF01900">
    <property type="entry name" value="RNase_P_Rpp14"/>
    <property type="match status" value="1"/>
</dbReference>
<evidence type="ECO:0000256" key="10">
    <source>
        <dbReference type="SAM" id="MobiDB-lite"/>
    </source>
</evidence>
<keyword evidence="7" id="KW-0539">Nucleus</keyword>
<dbReference type="SUPFAM" id="SSF160350">
    <property type="entry name" value="Rnp2-like"/>
    <property type="match status" value="1"/>
</dbReference>
<dbReference type="InterPro" id="IPR002759">
    <property type="entry name" value="Pop5/Rpp14/Rnp2-like"/>
</dbReference>
<evidence type="ECO:0000313" key="11">
    <source>
        <dbReference type="EMBL" id="KAF2083128.1"/>
    </source>
</evidence>
<evidence type="ECO:0000256" key="9">
    <source>
        <dbReference type="ARBA" id="ARBA00055200"/>
    </source>
</evidence>
<keyword evidence="6" id="KW-0378">Hydrolase</keyword>
<evidence type="ECO:0000256" key="7">
    <source>
        <dbReference type="ARBA" id="ARBA00023242"/>
    </source>
</evidence>
<dbReference type="GO" id="GO:0000460">
    <property type="term" value="P:maturation of 5.8S rRNA"/>
    <property type="evidence" value="ECO:0007669"/>
    <property type="project" value="UniProtKB-ARBA"/>
</dbReference>
<dbReference type="EC" id="3.1.26.5" evidence="4"/>
<dbReference type="GO" id="GO:0000172">
    <property type="term" value="C:ribonuclease MRP complex"/>
    <property type="evidence" value="ECO:0007669"/>
    <property type="project" value="UniProtKB-ARBA"/>
</dbReference>
<dbReference type="EMBL" id="ML978904">
    <property type="protein sequence ID" value="KAF2083128.1"/>
    <property type="molecule type" value="Genomic_DNA"/>
</dbReference>
<protein>
    <recommendedName>
        <fullName evidence="8">Ribonuclease P/MRP protein subunit POP5</fullName>
        <ecNumber evidence="4">3.1.26.5</ecNumber>
    </recommendedName>
</protein>
<evidence type="ECO:0000256" key="5">
    <source>
        <dbReference type="ARBA" id="ARBA00022694"/>
    </source>
</evidence>
<dbReference type="Gene3D" id="3.30.70.3250">
    <property type="entry name" value="Ribonuclease P, Pop5 subunit"/>
    <property type="match status" value="1"/>
</dbReference>
<keyword evidence="12" id="KW-1185">Reference proteome</keyword>
<proteinExistence type="inferred from homology"/>
<evidence type="ECO:0000256" key="1">
    <source>
        <dbReference type="ARBA" id="ARBA00000928"/>
    </source>
</evidence>
<dbReference type="GO" id="GO:0030681">
    <property type="term" value="C:multimeric ribonuclease P complex"/>
    <property type="evidence" value="ECO:0007669"/>
    <property type="project" value="TreeGrafter"/>
</dbReference>
<sequence length="184" mass="20307">MVRLKHRYLLVNFLYPQPDSTPPKPLANLPDLVRFHHPSSDKLNPGLLLKLIRETLVDLFGDYGAGMCGGTLQVKYLSPATSTAIIRVSRDHYRMLWAALTYITRLPHPIGQECVVHVVRVSGTIRKAEEEAIRRAKQSVLRAQQEAGGSNTALDALMNKPTGLLRPGDDDAPMTGLVDDESDG</sequence>
<keyword evidence="5" id="KW-0819">tRNA processing</keyword>
<dbReference type="PANTHER" id="PTHR15441:SF2">
    <property type="entry name" value="RIBONUCLEASE P_MRP PROTEIN SUBUNIT POP5"/>
    <property type="match status" value="1"/>
</dbReference>
<evidence type="ECO:0000256" key="6">
    <source>
        <dbReference type="ARBA" id="ARBA00022801"/>
    </source>
</evidence>
<feature type="region of interest" description="Disordered" evidence="10">
    <location>
        <begin position="144"/>
        <end position="184"/>
    </location>
</feature>
<dbReference type="GO" id="GO:0004526">
    <property type="term" value="F:ribonuclease P activity"/>
    <property type="evidence" value="ECO:0007669"/>
    <property type="project" value="UniProtKB-EC"/>
</dbReference>
<evidence type="ECO:0000256" key="4">
    <source>
        <dbReference type="ARBA" id="ARBA00012179"/>
    </source>
</evidence>
<comment type="function">
    <text evidence="9">Component of ribonuclease P, a protein complex that generates mature tRNA molecules by cleaving their 5'-ends. Also a component of RNase MRP, which cleaves pre-rRNA sequences.</text>
</comment>
<dbReference type="InterPro" id="IPR038085">
    <property type="entry name" value="Rnp2-like_sf"/>
</dbReference>
<organism evidence="11 12">
    <name type="scientific">Saccharata proteae CBS 121410</name>
    <dbReference type="NCBI Taxonomy" id="1314787"/>
    <lineage>
        <taxon>Eukaryota</taxon>
        <taxon>Fungi</taxon>
        <taxon>Dikarya</taxon>
        <taxon>Ascomycota</taxon>
        <taxon>Pezizomycotina</taxon>
        <taxon>Dothideomycetes</taxon>
        <taxon>Dothideomycetes incertae sedis</taxon>
        <taxon>Botryosphaeriales</taxon>
        <taxon>Saccharataceae</taxon>
        <taxon>Saccharata</taxon>
    </lineage>
</organism>
<evidence type="ECO:0000313" key="12">
    <source>
        <dbReference type="Proteomes" id="UP000799776"/>
    </source>
</evidence>
<dbReference type="PANTHER" id="PTHR15441">
    <property type="entry name" value="RIBONUCLEASE P PROTEIN SUBUNIT P14"/>
    <property type="match status" value="1"/>
</dbReference>
<evidence type="ECO:0000256" key="2">
    <source>
        <dbReference type="ARBA" id="ARBA00004123"/>
    </source>
</evidence>
<dbReference type="AlphaFoldDB" id="A0A9P4LVK9"/>
<gene>
    <name evidence="11" type="ORF">K490DRAFT_70161</name>
</gene>
<comment type="similarity">
    <text evidence="3">Belongs to the eukaryotic/archaeal RNase P protein component 2 family.</text>
</comment>
<dbReference type="FunFam" id="3.30.70.3250:FF:000004">
    <property type="entry name" value="Ribonuclease P/MRP protein subunit POP5"/>
    <property type="match status" value="1"/>
</dbReference>
<evidence type="ECO:0000256" key="8">
    <source>
        <dbReference type="ARBA" id="ARBA00044198"/>
    </source>
</evidence>
<comment type="catalytic activity">
    <reaction evidence="1">
        <text>Endonucleolytic cleavage of RNA, removing 5'-extranucleotides from tRNA precursor.</text>
        <dbReference type="EC" id="3.1.26.5"/>
    </reaction>
</comment>
<name>A0A9P4LVK9_9PEZI</name>
<dbReference type="Proteomes" id="UP000799776">
    <property type="component" value="Unassembled WGS sequence"/>
</dbReference>
<evidence type="ECO:0000256" key="3">
    <source>
        <dbReference type="ARBA" id="ARBA00010800"/>
    </source>
</evidence>
<reference evidence="11" key="1">
    <citation type="journal article" date="2020" name="Stud. Mycol.">
        <title>101 Dothideomycetes genomes: a test case for predicting lifestyles and emergence of pathogens.</title>
        <authorList>
            <person name="Haridas S."/>
            <person name="Albert R."/>
            <person name="Binder M."/>
            <person name="Bloem J."/>
            <person name="Labutti K."/>
            <person name="Salamov A."/>
            <person name="Andreopoulos B."/>
            <person name="Baker S."/>
            <person name="Barry K."/>
            <person name="Bills G."/>
            <person name="Bluhm B."/>
            <person name="Cannon C."/>
            <person name="Castanera R."/>
            <person name="Culley D."/>
            <person name="Daum C."/>
            <person name="Ezra D."/>
            <person name="Gonzalez J."/>
            <person name="Henrissat B."/>
            <person name="Kuo A."/>
            <person name="Liang C."/>
            <person name="Lipzen A."/>
            <person name="Lutzoni F."/>
            <person name="Magnuson J."/>
            <person name="Mondo S."/>
            <person name="Nolan M."/>
            <person name="Ohm R."/>
            <person name="Pangilinan J."/>
            <person name="Park H.-J."/>
            <person name="Ramirez L."/>
            <person name="Alfaro M."/>
            <person name="Sun H."/>
            <person name="Tritt A."/>
            <person name="Yoshinaga Y."/>
            <person name="Zwiers L.-H."/>
            <person name="Turgeon B."/>
            <person name="Goodwin S."/>
            <person name="Spatafora J."/>
            <person name="Crous P."/>
            <person name="Grigoriev I."/>
        </authorList>
    </citation>
    <scope>NUCLEOTIDE SEQUENCE</scope>
    <source>
        <strain evidence="11">CBS 121410</strain>
    </source>
</reference>
<dbReference type="GO" id="GO:0033204">
    <property type="term" value="F:ribonuclease P RNA binding"/>
    <property type="evidence" value="ECO:0007669"/>
    <property type="project" value="TreeGrafter"/>
</dbReference>
<dbReference type="GO" id="GO:0005730">
    <property type="term" value="C:nucleolus"/>
    <property type="evidence" value="ECO:0007669"/>
    <property type="project" value="TreeGrafter"/>
</dbReference>
<accession>A0A9P4LVK9</accession>
<dbReference type="OrthoDB" id="24745at2759"/>
<dbReference type="GO" id="GO:0001682">
    <property type="term" value="P:tRNA 5'-leader removal"/>
    <property type="evidence" value="ECO:0007669"/>
    <property type="project" value="InterPro"/>
</dbReference>
<comment type="subcellular location">
    <subcellularLocation>
        <location evidence="2">Nucleus</location>
    </subcellularLocation>
</comment>